<organism evidence="2 3">
    <name type="scientific">Candidatus Kaiserbacteria bacterium CG08_land_8_20_14_0_20_50_21</name>
    <dbReference type="NCBI Taxonomy" id="1974604"/>
    <lineage>
        <taxon>Bacteria</taxon>
        <taxon>Candidatus Kaiseribacteriota</taxon>
    </lineage>
</organism>
<protein>
    <recommendedName>
        <fullName evidence="4">Helix-turn-helix domain-containing protein</fullName>
    </recommendedName>
</protein>
<dbReference type="Proteomes" id="UP000228687">
    <property type="component" value="Unassembled WGS sequence"/>
</dbReference>
<evidence type="ECO:0008006" key="4">
    <source>
        <dbReference type="Google" id="ProtNLM"/>
    </source>
</evidence>
<dbReference type="EMBL" id="PEXT01000048">
    <property type="protein sequence ID" value="PIS43256.1"/>
    <property type="molecule type" value="Genomic_DNA"/>
</dbReference>
<sequence length="218" mass="25364">MDEILIEEKKYISSKRAAKITGYAKDYIGQLCREGRVPARLVGRSWYVLETAIQDHRFGDQKIEQEEKKWETPKYEASPIEILPPVHRPRKNEESNNQTEVSQSLRDSWEAWFDRTEDGTEQEDIIPIPIHTVYRQPPEELLPRRRFNIQPHQNELKEEEMQQKVVKGTIIMRAIHVSGVLFATLATILAVIGSGYFDKYIISNRQVSIITGVVLYNK</sequence>
<evidence type="ECO:0000256" key="1">
    <source>
        <dbReference type="SAM" id="Phobius"/>
    </source>
</evidence>
<evidence type="ECO:0000313" key="3">
    <source>
        <dbReference type="Proteomes" id="UP000228687"/>
    </source>
</evidence>
<gene>
    <name evidence="2" type="ORF">COT23_02280</name>
</gene>
<keyword evidence="1" id="KW-0812">Transmembrane</keyword>
<reference evidence="3" key="1">
    <citation type="submission" date="2017-09" db="EMBL/GenBank/DDBJ databases">
        <title>Depth-based differentiation of microbial function through sediment-hosted aquifers and enrichment of novel symbionts in the deep terrestrial subsurface.</title>
        <authorList>
            <person name="Probst A.J."/>
            <person name="Ladd B."/>
            <person name="Jarett J.K."/>
            <person name="Geller-Mcgrath D.E."/>
            <person name="Sieber C.M.K."/>
            <person name="Emerson J.B."/>
            <person name="Anantharaman K."/>
            <person name="Thomas B.C."/>
            <person name="Malmstrom R."/>
            <person name="Stieglmeier M."/>
            <person name="Klingl A."/>
            <person name="Woyke T."/>
            <person name="Ryan C.M."/>
            <person name="Banfield J.F."/>
        </authorList>
    </citation>
    <scope>NUCLEOTIDE SEQUENCE [LARGE SCALE GENOMIC DNA]</scope>
</reference>
<name>A0A2H0YXU2_9BACT</name>
<evidence type="ECO:0000313" key="2">
    <source>
        <dbReference type="EMBL" id="PIS43256.1"/>
    </source>
</evidence>
<keyword evidence="1" id="KW-1133">Transmembrane helix</keyword>
<keyword evidence="1" id="KW-0472">Membrane</keyword>
<comment type="caution">
    <text evidence="2">The sequence shown here is derived from an EMBL/GenBank/DDBJ whole genome shotgun (WGS) entry which is preliminary data.</text>
</comment>
<feature type="transmembrane region" description="Helical" evidence="1">
    <location>
        <begin position="174"/>
        <end position="197"/>
    </location>
</feature>
<proteinExistence type="predicted"/>
<dbReference type="AlphaFoldDB" id="A0A2H0YXU2"/>
<accession>A0A2H0YXU2</accession>